<name>A0A1I2K3A9_9BACT</name>
<dbReference type="EMBL" id="FONY01000080">
    <property type="protein sequence ID" value="SFF60879.1"/>
    <property type="molecule type" value="Genomic_DNA"/>
</dbReference>
<gene>
    <name evidence="3" type="ORF">SAMN04488541_10806</name>
</gene>
<dbReference type="InterPro" id="IPR010496">
    <property type="entry name" value="AL/BT2_dom"/>
</dbReference>
<dbReference type="GO" id="GO:0016787">
    <property type="term" value="F:hydrolase activity"/>
    <property type="evidence" value="ECO:0007669"/>
    <property type="project" value="InterPro"/>
</dbReference>
<feature type="domain" description="3-keto-alpha-glucoside-1,2-lyase/3-keto-2-hydroxy-glucal hydratase" evidence="2">
    <location>
        <begin position="62"/>
        <end position="258"/>
    </location>
</feature>
<dbReference type="STRING" id="1003.SAMN04488541_10806"/>
<accession>A0A1I2K3A9</accession>
<dbReference type="Proteomes" id="UP000199513">
    <property type="component" value="Unassembled WGS sequence"/>
</dbReference>
<keyword evidence="1" id="KW-0732">Signal</keyword>
<evidence type="ECO:0000313" key="3">
    <source>
        <dbReference type="EMBL" id="SFF60879.1"/>
    </source>
</evidence>
<sequence length="260" mass="29368">MKNWFKKTHLLMLLSMVALMFACGGESNKSEEVASEEVSKSEEVSSSSSLQNVLTAEEEQDGWKLLFDGKTLQGWRGFQNQPLSAWAVEDECIARVGDGVDIMTQDQYENFELKLEWKISPEGNSGIFFHVVEGDHKTTYETAPEMQIIDASAGRYAGDKTTPKQKAGANYDLHPVDKDYAKPVGEFNQVHIICNNGKVQYFLNGEKTADFEMWTPEWNKLVKESKFGSMKGFAEAKTGYIALQNHGDKVWFRNIKIKTL</sequence>
<evidence type="ECO:0000259" key="2">
    <source>
        <dbReference type="Pfam" id="PF06439"/>
    </source>
</evidence>
<feature type="chain" id="PRO_5011515318" description="3-keto-alpha-glucoside-1,2-lyase/3-keto-2-hydroxy-glucal hydratase domain-containing protein" evidence="1">
    <location>
        <begin position="23"/>
        <end position="260"/>
    </location>
</feature>
<feature type="signal peptide" evidence="1">
    <location>
        <begin position="1"/>
        <end position="22"/>
    </location>
</feature>
<dbReference type="Gene3D" id="2.60.120.560">
    <property type="entry name" value="Exo-inulinase, domain 1"/>
    <property type="match status" value="1"/>
</dbReference>
<dbReference type="AlphaFoldDB" id="A0A1I2K3A9"/>
<dbReference type="OrthoDB" id="9806233at2"/>
<proteinExistence type="predicted"/>
<organism evidence="3 4">
    <name type="scientific">Thermoflexibacter ruber</name>
    <dbReference type="NCBI Taxonomy" id="1003"/>
    <lineage>
        <taxon>Bacteria</taxon>
        <taxon>Pseudomonadati</taxon>
        <taxon>Bacteroidota</taxon>
        <taxon>Cytophagia</taxon>
        <taxon>Cytophagales</taxon>
        <taxon>Thermoflexibacteraceae</taxon>
        <taxon>Thermoflexibacter</taxon>
    </lineage>
</organism>
<protein>
    <recommendedName>
        <fullName evidence="2">3-keto-alpha-glucoside-1,2-lyase/3-keto-2-hydroxy-glucal hydratase domain-containing protein</fullName>
    </recommendedName>
</protein>
<dbReference type="Pfam" id="PF06439">
    <property type="entry name" value="3keto-disac_hyd"/>
    <property type="match status" value="1"/>
</dbReference>
<evidence type="ECO:0000313" key="4">
    <source>
        <dbReference type="Proteomes" id="UP000199513"/>
    </source>
</evidence>
<keyword evidence="4" id="KW-1185">Reference proteome</keyword>
<evidence type="ECO:0000256" key="1">
    <source>
        <dbReference type="SAM" id="SignalP"/>
    </source>
</evidence>
<reference evidence="3 4" key="1">
    <citation type="submission" date="2016-10" db="EMBL/GenBank/DDBJ databases">
        <authorList>
            <person name="de Groot N.N."/>
        </authorList>
    </citation>
    <scope>NUCLEOTIDE SEQUENCE [LARGE SCALE GENOMIC DNA]</scope>
    <source>
        <strain>GEY</strain>
        <strain evidence="4">DSM 9560</strain>
    </source>
</reference>
<dbReference type="PROSITE" id="PS51257">
    <property type="entry name" value="PROKAR_LIPOPROTEIN"/>
    <property type="match status" value="1"/>
</dbReference>
<dbReference type="RefSeq" id="WP_091549540.1">
    <property type="nucleotide sequence ID" value="NZ_FONY01000080.1"/>
</dbReference>